<dbReference type="EMBL" id="JAJJMA010018797">
    <property type="protein sequence ID" value="MCL7023142.1"/>
    <property type="molecule type" value="Genomic_DNA"/>
</dbReference>
<evidence type="ECO:0000256" key="7">
    <source>
        <dbReference type="ARBA" id="ARBA00023242"/>
    </source>
</evidence>
<keyword evidence="5" id="KW-0507">mRNA processing</keyword>
<evidence type="ECO:0000256" key="1">
    <source>
        <dbReference type="ARBA" id="ARBA00004123"/>
    </source>
</evidence>
<dbReference type="Gene3D" id="3.10.20.90">
    <property type="entry name" value="Phosphatidylinositol 3-kinase Catalytic Subunit, Chain A, domain 1"/>
    <property type="match status" value="1"/>
</dbReference>
<reference evidence="11" key="1">
    <citation type="submission" date="2022-03" db="EMBL/GenBank/DDBJ databases">
        <title>A functionally conserved STORR gene fusion in Papaver species that diverged 16.8 million years ago.</title>
        <authorList>
            <person name="Catania T."/>
        </authorList>
    </citation>
    <scope>NUCLEOTIDE SEQUENCE</scope>
    <source>
        <strain evidence="11">S-191538</strain>
    </source>
</reference>
<keyword evidence="7" id="KW-0539">Nucleus</keyword>
<organism evidence="11 12">
    <name type="scientific">Papaver nudicaule</name>
    <name type="common">Iceland poppy</name>
    <dbReference type="NCBI Taxonomy" id="74823"/>
    <lineage>
        <taxon>Eukaryota</taxon>
        <taxon>Viridiplantae</taxon>
        <taxon>Streptophyta</taxon>
        <taxon>Embryophyta</taxon>
        <taxon>Tracheophyta</taxon>
        <taxon>Spermatophyta</taxon>
        <taxon>Magnoliopsida</taxon>
        <taxon>Ranunculales</taxon>
        <taxon>Papaveraceae</taxon>
        <taxon>Papaveroideae</taxon>
        <taxon>Papaver</taxon>
    </lineage>
</organism>
<accession>A0AA41RRE7</accession>
<dbReference type="Pfam" id="PF22782">
    <property type="entry name" value="SDE2"/>
    <property type="match status" value="1"/>
</dbReference>
<keyword evidence="8" id="KW-0131">Cell cycle</keyword>
<name>A0AA41RRE7_PAPNU</name>
<evidence type="ECO:0000256" key="8">
    <source>
        <dbReference type="ARBA" id="ARBA00023306"/>
    </source>
</evidence>
<evidence type="ECO:0000313" key="11">
    <source>
        <dbReference type="EMBL" id="MCL7023142.1"/>
    </source>
</evidence>
<dbReference type="CDD" id="cd17039">
    <property type="entry name" value="Ubl_ubiquitin_like"/>
    <property type="match status" value="1"/>
</dbReference>
<dbReference type="Proteomes" id="UP001177140">
    <property type="component" value="Unassembled WGS sequence"/>
</dbReference>
<feature type="compositionally biased region" description="Basic and acidic residues" evidence="9">
    <location>
        <begin position="233"/>
        <end position="245"/>
    </location>
</feature>
<feature type="domain" description="Ubiquitin-like" evidence="10">
    <location>
        <begin position="4"/>
        <end position="78"/>
    </location>
</feature>
<gene>
    <name evidence="11" type="ORF">MKW94_021610</name>
</gene>
<evidence type="ECO:0000259" key="10">
    <source>
        <dbReference type="SMART" id="SM00213"/>
    </source>
</evidence>
<evidence type="ECO:0000256" key="2">
    <source>
        <dbReference type="ARBA" id="ARBA00004496"/>
    </source>
</evidence>
<keyword evidence="12" id="KW-1185">Reference proteome</keyword>
<evidence type="ECO:0000256" key="9">
    <source>
        <dbReference type="SAM" id="MobiDB-lite"/>
    </source>
</evidence>
<dbReference type="GO" id="GO:0005634">
    <property type="term" value="C:nucleus"/>
    <property type="evidence" value="ECO:0007669"/>
    <property type="project" value="UniProtKB-SubCell"/>
</dbReference>
<comment type="subcellular location">
    <subcellularLocation>
        <location evidence="2">Cytoplasm</location>
    </subcellularLocation>
    <subcellularLocation>
        <location evidence="1">Nucleus</location>
    </subcellularLocation>
</comment>
<dbReference type="PANTHER" id="PTHR12786:SF1">
    <property type="entry name" value="SPLICING REGULATOR SDE2"/>
    <property type="match status" value="1"/>
</dbReference>
<dbReference type="InterPro" id="IPR025086">
    <property type="entry name" value="SDE2/SF3A3_SAP"/>
</dbReference>
<evidence type="ECO:0000256" key="5">
    <source>
        <dbReference type="ARBA" id="ARBA00022664"/>
    </source>
</evidence>
<feature type="compositionally biased region" description="Acidic residues" evidence="9">
    <location>
        <begin position="218"/>
        <end position="232"/>
    </location>
</feature>
<dbReference type="SMART" id="SM00213">
    <property type="entry name" value="UBQ"/>
    <property type="match status" value="1"/>
</dbReference>
<dbReference type="Pfam" id="PF13297">
    <property type="entry name" value="SDE2_2C"/>
    <property type="match status" value="1"/>
</dbReference>
<evidence type="ECO:0000256" key="6">
    <source>
        <dbReference type="ARBA" id="ARBA00023187"/>
    </source>
</evidence>
<feature type="region of interest" description="Disordered" evidence="9">
    <location>
        <begin position="187"/>
        <end position="292"/>
    </location>
</feature>
<dbReference type="GO" id="GO:0005737">
    <property type="term" value="C:cytoplasm"/>
    <property type="evidence" value="ECO:0007669"/>
    <property type="project" value="UniProtKB-SubCell"/>
</dbReference>
<protein>
    <recommendedName>
        <fullName evidence="10">Ubiquitin-like domain-containing protein</fullName>
    </recommendedName>
</protein>
<dbReference type="GO" id="GO:0006397">
    <property type="term" value="P:mRNA processing"/>
    <property type="evidence" value="ECO:0007669"/>
    <property type="project" value="UniProtKB-KW"/>
</dbReference>
<comment type="caution">
    <text evidence="11">The sequence shown here is derived from an EMBL/GenBank/DDBJ whole genome shotgun (WGS) entry which is preliminary data.</text>
</comment>
<dbReference type="GO" id="GO:0008380">
    <property type="term" value="P:RNA splicing"/>
    <property type="evidence" value="ECO:0007669"/>
    <property type="project" value="UniProtKB-KW"/>
</dbReference>
<evidence type="ECO:0000256" key="3">
    <source>
        <dbReference type="ARBA" id="ARBA00008726"/>
    </source>
</evidence>
<dbReference type="InterPro" id="IPR029071">
    <property type="entry name" value="Ubiquitin-like_domsf"/>
</dbReference>
<dbReference type="PANTHER" id="PTHR12786">
    <property type="entry name" value="SPLICING FACTOR SF3A-RELATED"/>
    <property type="match status" value="1"/>
</dbReference>
<sequence>MEVYNVLVNLIDGKTATLKFTTPTISGESIKTHLYKLTKIPQNQQRLLTGTKQIHDETLIKLPNNKDGTFFTINLLGRLLGGKGGFGSLLRGAGTKAGQKKTDNFDACRDMSGRRLRHVNAERKLEEWKAEEEERKLEKVAEDFLKKKGKELKKTGSKGDDKYIEKYRMDSEKCCEGVENAVRDAFKSSVGEAAGKRKKKSFPSTSGNSEKRLKLWSVEEDEDDSDSSDDEKSEVLDEGKSKDGESSSGSGSGSVENSGGELSSPGGSTGTKTGCFEVGQGSGHQDEIDGLLGPELESREDIVSEAEIVHVEENESVGTKSESGNQTVNQSANVSNMEIQNELEIKSVAAEANGSIEETPVASEKNSDLDKPLNFDDYNCAADMEVLGMERLKAELQAHGLKCGGALQERASRLFLLKTTTIDKLPKKVLAKK</sequence>
<dbReference type="InterPro" id="IPR051421">
    <property type="entry name" value="RNA_Proc_DNA_Dmg_Regulator"/>
</dbReference>
<keyword evidence="6" id="KW-0508">mRNA splicing</keyword>
<dbReference type="InterPro" id="IPR000626">
    <property type="entry name" value="Ubiquitin-like_dom"/>
</dbReference>
<comment type="similarity">
    <text evidence="3">Belongs to the SDE2 family.</text>
</comment>
<dbReference type="AlphaFoldDB" id="A0AA41RRE7"/>
<keyword evidence="4" id="KW-0963">Cytoplasm</keyword>
<evidence type="ECO:0000313" key="12">
    <source>
        <dbReference type="Proteomes" id="UP001177140"/>
    </source>
</evidence>
<evidence type="ECO:0000256" key="4">
    <source>
        <dbReference type="ARBA" id="ARBA00022490"/>
    </source>
</evidence>
<feature type="compositionally biased region" description="Low complexity" evidence="9">
    <location>
        <begin position="246"/>
        <end position="274"/>
    </location>
</feature>
<dbReference type="InterPro" id="IPR053822">
    <property type="entry name" value="SDE2-like_dom"/>
</dbReference>
<dbReference type="SUPFAM" id="SSF54236">
    <property type="entry name" value="Ubiquitin-like"/>
    <property type="match status" value="1"/>
</dbReference>
<proteinExistence type="inferred from homology"/>